<evidence type="ECO:0000256" key="2">
    <source>
        <dbReference type="ARBA" id="ARBA00007532"/>
    </source>
</evidence>
<reference evidence="19 20" key="1">
    <citation type="submission" date="2019-02" db="EMBL/GenBank/DDBJ databases">
        <title>Deep-cultivation of Planctomycetes and their phenomic and genomic characterization uncovers novel biology.</title>
        <authorList>
            <person name="Wiegand S."/>
            <person name="Jogler M."/>
            <person name="Boedeker C."/>
            <person name="Pinto D."/>
            <person name="Vollmers J."/>
            <person name="Rivas-Marin E."/>
            <person name="Kohn T."/>
            <person name="Peeters S.H."/>
            <person name="Heuer A."/>
            <person name="Rast P."/>
            <person name="Oberbeckmann S."/>
            <person name="Bunk B."/>
            <person name="Jeske O."/>
            <person name="Meyerdierks A."/>
            <person name="Storesund J.E."/>
            <person name="Kallscheuer N."/>
            <person name="Luecker S."/>
            <person name="Lage O.M."/>
            <person name="Pohl T."/>
            <person name="Merkel B.J."/>
            <person name="Hornburger P."/>
            <person name="Mueller R.-W."/>
            <person name="Bruemmer F."/>
            <person name="Labrenz M."/>
            <person name="Spormann A.M."/>
            <person name="Op Den Camp H."/>
            <person name="Overmann J."/>
            <person name="Amann R."/>
            <person name="Jetten M.S.M."/>
            <person name="Mascher T."/>
            <person name="Medema M.H."/>
            <person name="Devos D.P."/>
            <person name="Kaster A.-K."/>
            <person name="Ovreas L."/>
            <person name="Rohde M."/>
            <person name="Galperin M.Y."/>
            <person name="Jogler C."/>
        </authorList>
    </citation>
    <scope>NUCLEOTIDE SEQUENCE [LARGE SCALE GENOMIC DNA]</scope>
    <source>
        <strain evidence="19 20">Q31b</strain>
    </source>
</reference>
<keyword evidence="10" id="KW-1015">Disulfide bond</keyword>
<dbReference type="Pfam" id="PF02852">
    <property type="entry name" value="Pyr_redox_dim"/>
    <property type="match status" value="1"/>
</dbReference>
<evidence type="ECO:0000256" key="3">
    <source>
        <dbReference type="ARBA" id="ARBA00012608"/>
    </source>
</evidence>
<evidence type="ECO:0000256" key="9">
    <source>
        <dbReference type="ARBA" id="ARBA00023027"/>
    </source>
</evidence>
<organism evidence="19 20">
    <name type="scientific">Novipirellula aureliae</name>
    <dbReference type="NCBI Taxonomy" id="2527966"/>
    <lineage>
        <taxon>Bacteria</taxon>
        <taxon>Pseudomonadati</taxon>
        <taxon>Planctomycetota</taxon>
        <taxon>Planctomycetia</taxon>
        <taxon>Pirellulales</taxon>
        <taxon>Pirellulaceae</taxon>
        <taxon>Novipirellula</taxon>
    </lineage>
</organism>
<dbReference type="InterPro" id="IPR023753">
    <property type="entry name" value="FAD/NAD-binding_dom"/>
</dbReference>
<comment type="similarity">
    <text evidence="2 16">Belongs to the class-I pyridine nucleotide-disulfide oxidoreductase family.</text>
</comment>
<keyword evidence="14" id="KW-0547">Nucleotide-binding</keyword>
<comment type="catalytic activity">
    <reaction evidence="12 16">
        <text>N(6)-[(R)-dihydrolipoyl]-L-lysyl-[protein] + NAD(+) = N(6)-[(R)-lipoyl]-L-lysyl-[protein] + NADH + H(+)</text>
        <dbReference type="Rhea" id="RHEA:15045"/>
        <dbReference type="Rhea" id="RHEA-COMP:10474"/>
        <dbReference type="Rhea" id="RHEA-COMP:10475"/>
        <dbReference type="ChEBI" id="CHEBI:15378"/>
        <dbReference type="ChEBI" id="CHEBI:57540"/>
        <dbReference type="ChEBI" id="CHEBI:57945"/>
        <dbReference type="ChEBI" id="CHEBI:83099"/>
        <dbReference type="ChEBI" id="CHEBI:83100"/>
        <dbReference type="EC" id="1.8.1.4"/>
    </reaction>
</comment>
<accession>A0A5C6DYZ3</accession>
<comment type="caution">
    <text evidence="19">The sequence shown here is derived from an EMBL/GenBank/DDBJ whole genome shotgun (WGS) entry which is preliminary data.</text>
</comment>
<keyword evidence="11 16" id="KW-0676">Redox-active center</keyword>
<protein>
    <recommendedName>
        <fullName evidence="4 16">Dihydrolipoyl dehydrogenase</fullName>
        <ecNumber evidence="3 16">1.8.1.4</ecNumber>
    </recommendedName>
</protein>
<evidence type="ECO:0000313" key="19">
    <source>
        <dbReference type="EMBL" id="TWU41454.1"/>
    </source>
</evidence>
<feature type="binding site" evidence="14">
    <location>
        <begin position="229"/>
        <end position="236"/>
    </location>
    <ligand>
        <name>NAD(+)</name>
        <dbReference type="ChEBI" id="CHEBI:57540"/>
    </ligand>
</feature>
<evidence type="ECO:0000256" key="4">
    <source>
        <dbReference type="ARBA" id="ARBA00016961"/>
    </source>
</evidence>
<evidence type="ECO:0000256" key="7">
    <source>
        <dbReference type="ARBA" id="ARBA00022827"/>
    </source>
</evidence>
<dbReference type="InterPro" id="IPR016156">
    <property type="entry name" value="FAD/NAD-linked_Rdtase_dimer_sf"/>
</dbReference>
<keyword evidence="6 16" id="KW-0285">Flavoprotein</keyword>
<evidence type="ECO:0000256" key="10">
    <source>
        <dbReference type="ARBA" id="ARBA00023157"/>
    </source>
</evidence>
<keyword evidence="20" id="KW-1185">Reference proteome</keyword>
<evidence type="ECO:0000256" key="14">
    <source>
        <dbReference type="PIRSR" id="PIRSR000350-3"/>
    </source>
</evidence>
<dbReference type="Proteomes" id="UP000315471">
    <property type="component" value="Unassembled WGS sequence"/>
</dbReference>
<dbReference type="FunFam" id="3.30.390.30:FF:000001">
    <property type="entry name" value="Dihydrolipoyl dehydrogenase"/>
    <property type="match status" value="1"/>
</dbReference>
<feature type="domain" description="FAD/NAD(P)-binding" evidence="18">
    <location>
        <begin position="55"/>
        <end position="372"/>
    </location>
</feature>
<dbReference type="EC" id="1.8.1.4" evidence="3 16"/>
<dbReference type="SUPFAM" id="SSF55424">
    <property type="entry name" value="FAD/NAD-linked reductases, dimerisation (C-terminal) domain"/>
    <property type="match status" value="1"/>
</dbReference>
<dbReference type="GO" id="GO:0005737">
    <property type="term" value="C:cytoplasm"/>
    <property type="evidence" value="ECO:0007669"/>
    <property type="project" value="UniProtKB-SubCell"/>
</dbReference>
<feature type="disulfide bond" description="Redox-active" evidence="15">
    <location>
        <begin position="92"/>
        <end position="97"/>
    </location>
</feature>
<dbReference type="Gene3D" id="3.30.390.30">
    <property type="match status" value="1"/>
</dbReference>
<evidence type="ECO:0000256" key="12">
    <source>
        <dbReference type="ARBA" id="ARBA00049187"/>
    </source>
</evidence>
<feature type="binding site" evidence="14">
    <location>
        <position position="165"/>
    </location>
    <ligand>
        <name>FAD</name>
        <dbReference type="ChEBI" id="CHEBI:57692"/>
    </ligand>
</feature>
<dbReference type="PROSITE" id="PS00076">
    <property type="entry name" value="PYRIDINE_REDOX_1"/>
    <property type="match status" value="1"/>
</dbReference>
<dbReference type="PIRSF" id="PIRSF000350">
    <property type="entry name" value="Mercury_reductase_MerA"/>
    <property type="match status" value="1"/>
</dbReference>
<evidence type="ECO:0000259" key="18">
    <source>
        <dbReference type="Pfam" id="PF07992"/>
    </source>
</evidence>
<dbReference type="EMBL" id="SJPY01000004">
    <property type="protein sequence ID" value="TWU41454.1"/>
    <property type="molecule type" value="Genomic_DNA"/>
</dbReference>
<evidence type="ECO:0000256" key="8">
    <source>
        <dbReference type="ARBA" id="ARBA00023002"/>
    </source>
</evidence>
<evidence type="ECO:0000259" key="17">
    <source>
        <dbReference type="Pfam" id="PF02852"/>
    </source>
</evidence>
<keyword evidence="9 14" id="KW-0520">NAD</keyword>
<feature type="binding site" evidence="14">
    <location>
        <begin position="363"/>
        <end position="366"/>
    </location>
    <ligand>
        <name>FAD</name>
        <dbReference type="ChEBI" id="CHEBI:57692"/>
    </ligand>
</feature>
<comment type="cofactor">
    <cofactor evidence="14 16">
        <name>FAD</name>
        <dbReference type="ChEBI" id="CHEBI:57692"/>
    </cofactor>
    <text evidence="14 16">Binds 1 FAD per subunit.</text>
</comment>
<evidence type="ECO:0000256" key="15">
    <source>
        <dbReference type="PIRSR" id="PIRSR000350-4"/>
    </source>
</evidence>
<dbReference type="GO" id="GO:0004148">
    <property type="term" value="F:dihydrolipoyl dehydrogenase (NADH) activity"/>
    <property type="evidence" value="ECO:0007669"/>
    <property type="project" value="UniProtKB-EC"/>
</dbReference>
<dbReference type="Pfam" id="PF07992">
    <property type="entry name" value="Pyr_redox_2"/>
    <property type="match status" value="1"/>
</dbReference>
<feature type="binding site" evidence="14">
    <location>
        <position position="101"/>
    </location>
    <ligand>
        <name>FAD</name>
        <dbReference type="ChEBI" id="CHEBI:57692"/>
    </ligand>
</feature>
<evidence type="ECO:0000256" key="5">
    <source>
        <dbReference type="ARBA" id="ARBA00022490"/>
    </source>
</evidence>
<dbReference type="NCBIfam" id="TIGR01350">
    <property type="entry name" value="lipoamide_DH"/>
    <property type="match status" value="1"/>
</dbReference>
<dbReference type="AlphaFoldDB" id="A0A5C6DYZ3"/>
<evidence type="ECO:0000256" key="6">
    <source>
        <dbReference type="ARBA" id="ARBA00022630"/>
    </source>
</evidence>
<sequence length="511" mass="54813">MAVASRHSALGQDAPATLLPSRKSSCDKSLGVVKSKYLRLDENETNSDMKTVKHDLVILGGGPAGYVAAIRAAQLGIDVACIDENDRFGGTCLRVGCIPSKALLESSHLYHEAKHKLADHGVQIDNVDFDLDKMMARKTKIVDALTGGIDMLFKKRGVTPYRGRGKFRDVESIEVEGKDKVLIQAKRILVCSGSRPAALSFIEEDGERIGNSTMALSLSEVPKRLVVIGGGYIGLEMGSVWNRLGSEVIVLEAMDRIMPGIDGEIAQMAHRTFKRQGLDIRTSTFVDSATSDGDKCIVKIKDGESIECDRVLLATGRTPATDNLGLETIGLETDKRGFLTVNSEYETSVEGVYAIGDCIGGAMLAHKAMEEAIVCVERLAGMKSHMNYEVIPAVVYTHPEIGMVGKTEEELNEQGVKFNKGICPFGANGRARTLNDIEGRVKILADATTDRVLGVHIIGNRAGDLIAEAASAMEFGASSEDIARTCHAHPTLAEAVHEAALAVGGRAIHTA</sequence>
<feature type="active site" description="Proton acceptor" evidence="13">
    <location>
        <position position="489"/>
    </location>
</feature>
<evidence type="ECO:0000313" key="20">
    <source>
        <dbReference type="Proteomes" id="UP000315471"/>
    </source>
</evidence>
<keyword evidence="7 14" id="KW-0274">FAD</keyword>
<comment type="miscellaneous">
    <text evidence="16">The active site is a redox-active disulfide bond.</text>
</comment>
<evidence type="ECO:0000256" key="16">
    <source>
        <dbReference type="RuleBase" id="RU003692"/>
    </source>
</evidence>
<dbReference type="InterPro" id="IPR004099">
    <property type="entry name" value="Pyr_nucl-diS_OxRdtase_dimer"/>
</dbReference>
<proteinExistence type="inferred from homology"/>
<evidence type="ECO:0000256" key="1">
    <source>
        <dbReference type="ARBA" id="ARBA00004496"/>
    </source>
</evidence>
<evidence type="ECO:0000256" key="11">
    <source>
        <dbReference type="ARBA" id="ARBA00023284"/>
    </source>
</evidence>
<feature type="domain" description="Pyridine nucleotide-disulphide oxidoreductase dimerisation" evidence="17">
    <location>
        <begin position="391"/>
        <end position="500"/>
    </location>
</feature>
<dbReference type="InterPro" id="IPR001100">
    <property type="entry name" value="Pyr_nuc-diS_OxRdtase"/>
</dbReference>
<evidence type="ECO:0000256" key="13">
    <source>
        <dbReference type="PIRSR" id="PIRSR000350-2"/>
    </source>
</evidence>
<keyword evidence="5" id="KW-0963">Cytoplasm</keyword>
<dbReference type="InterPro" id="IPR050151">
    <property type="entry name" value="Class-I_Pyr_Nuc-Dis_Oxidored"/>
</dbReference>
<dbReference type="InterPro" id="IPR036188">
    <property type="entry name" value="FAD/NAD-bd_sf"/>
</dbReference>
<dbReference type="InterPro" id="IPR012999">
    <property type="entry name" value="Pyr_OxRdtase_I_AS"/>
</dbReference>
<keyword evidence="8 16" id="KW-0560">Oxidoreductase</keyword>
<feature type="binding site" evidence="14">
    <location>
        <position position="357"/>
    </location>
    <ligand>
        <name>FAD</name>
        <dbReference type="ChEBI" id="CHEBI:57692"/>
    </ligand>
</feature>
<dbReference type="SUPFAM" id="SSF51905">
    <property type="entry name" value="FAD/NAD(P)-binding domain"/>
    <property type="match status" value="1"/>
</dbReference>
<dbReference type="PANTHER" id="PTHR22912">
    <property type="entry name" value="DISULFIDE OXIDOREDUCTASE"/>
    <property type="match status" value="1"/>
</dbReference>
<dbReference type="Gene3D" id="3.50.50.60">
    <property type="entry name" value="FAD/NAD(P)-binding domain"/>
    <property type="match status" value="2"/>
</dbReference>
<dbReference type="PRINTS" id="PR00411">
    <property type="entry name" value="PNDRDTASEI"/>
</dbReference>
<dbReference type="InterPro" id="IPR006258">
    <property type="entry name" value="Lipoamide_DH"/>
</dbReference>
<name>A0A5C6DYZ3_9BACT</name>
<dbReference type="PRINTS" id="PR00368">
    <property type="entry name" value="FADPNR"/>
</dbReference>
<dbReference type="GO" id="GO:0050660">
    <property type="term" value="F:flavin adenine dinucleotide binding"/>
    <property type="evidence" value="ECO:0007669"/>
    <property type="project" value="InterPro"/>
</dbReference>
<gene>
    <name evidence="19" type="primary">lpd</name>
    <name evidence="19" type="ORF">Q31b_29010</name>
</gene>
<comment type="subcellular location">
    <subcellularLocation>
        <location evidence="1">Cytoplasm</location>
    </subcellularLocation>
</comment>
<feature type="binding site" evidence="14">
    <location>
        <position position="252"/>
    </location>
    <ligand>
        <name>NAD(+)</name>
        <dbReference type="ChEBI" id="CHEBI:57540"/>
    </ligand>
</feature>
<dbReference type="GO" id="GO:0006103">
    <property type="term" value="P:2-oxoglutarate metabolic process"/>
    <property type="evidence" value="ECO:0007669"/>
    <property type="project" value="TreeGrafter"/>
</dbReference>
<feature type="binding site" evidence="14">
    <location>
        <position position="316"/>
    </location>
    <ligand>
        <name>NAD(+)</name>
        <dbReference type="ChEBI" id="CHEBI:57540"/>
    </ligand>
</feature>
<dbReference type="PANTHER" id="PTHR22912:SF224">
    <property type="entry name" value="DIHYDROLIPOYL DEHYDROGENASE"/>
    <property type="match status" value="1"/>
</dbReference>